<organism evidence="5">
    <name type="scientific">freshwater metagenome</name>
    <dbReference type="NCBI Taxonomy" id="449393"/>
    <lineage>
        <taxon>unclassified sequences</taxon>
        <taxon>metagenomes</taxon>
        <taxon>ecological metagenomes</taxon>
    </lineage>
</organism>
<evidence type="ECO:0000256" key="3">
    <source>
        <dbReference type="ARBA" id="ARBA00022691"/>
    </source>
</evidence>
<evidence type="ECO:0000256" key="1">
    <source>
        <dbReference type="ARBA" id="ARBA00022603"/>
    </source>
</evidence>
<sequence>MNKTTNWVGQNLTLNIEKVAHGGIFVARHEGRVVFVSHVLPGEKVIAKVYEDRGGAFCRAEPTEILEPSIDRVKHFWKQAGPGGAGGAEFGHINLKRQRELKADVLEEALQRMAGITLRPEVQATAGDDENNGLHYRTRIQLHVDEAGVVGPYRERSHDVVRVRDLPLAVDEIRELELQNKNFQDVKKIEVAASNTGQVQWKIDKKLKGDERLIERVAGRTFRISGGGFWQVHKKAAEVLSTAVNAMIADVGIDLEADNLDLYGGVGLFTGAIAAKFGKELRMTSVESFRQATEDATLNLADLPKVKAVCSATERFLNEKVGNLDKGGKLSSPKNSTVVLDPPRSGAGAKVAQQLIAISPKHIVYVACDPIALARDLKEFLAGGYQLRDLKAFDLFPHTHHVEAIASLVKISDS</sequence>
<dbReference type="PROSITE" id="PS01231">
    <property type="entry name" value="TRMA_2"/>
    <property type="match status" value="1"/>
</dbReference>
<dbReference type="InterPro" id="IPR030391">
    <property type="entry name" value="MeTrfase_TrmA_CS"/>
</dbReference>
<dbReference type="Gene3D" id="2.40.50.140">
    <property type="entry name" value="Nucleic acid-binding proteins"/>
    <property type="match status" value="1"/>
</dbReference>
<proteinExistence type="predicted"/>
<gene>
    <name evidence="5" type="ORF">UFOPK1561_00364</name>
</gene>
<evidence type="ECO:0000256" key="2">
    <source>
        <dbReference type="ARBA" id="ARBA00022679"/>
    </source>
</evidence>
<dbReference type="PANTHER" id="PTHR11061">
    <property type="entry name" value="RNA M5U METHYLTRANSFERASE"/>
    <property type="match status" value="1"/>
</dbReference>
<protein>
    <submittedName>
        <fullName evidence="5">Unannotated protein</fullName>
    </submittedName>
</protein>
<keyword evidence="2" id="KW-0808">Transferase</keyword>
<evidence type="ECO:0000259" key="4">
    <source>
        <dbReference type="PROSITE" id="PS50926"/>
    </source>
</evidence>
<dbReference type="Pfam" id="PF05958">
    <property type="entry name" value="tRNA_U5-meth_tr"/>
    <property type="match status" value="1"/>
</dbReference>
<dbReference type="EMBL" id="CAEZSZ010000025">
    <property type="protein sequence ID" value="CAB4552211.1"/>
    <property type="molecule type" value="Genomic_DNA"/>
</dbReference>
<dbReference type="GO" id="GO:0070475">
    <property type="term" value="P:rRNA base methylation"/>
    <property type="evidence" value="ECO:0007669"/>
    <property type="project" value="TreeGrafter"/>
</dbReference>
<dbReference type="Gene3D" id="2.40.50.1070">
    <property type="match status" value="1"/>
</dbReference>
<dbReference type="InterPro" id="IPR002792">
    <property type="entry name" value="TRAM_dom"/>
</dbReference>
<dbReference type="GO" id="GO:0070041">
    <property type="term" value="F:rRNA (uridine-C5-)-methyltransferase activity"/>
    <property type="evidence" value="ECO:0007669"/>
    <property type="project" value="TreeGrafter"/>
</dbReference>
<dbReference type="InterPro" id="IPR030390">
    <property type="entry name" value="MeTrfase_TrmA_AS"/>
</dbReference>
<dbReference type="InterPro" id="IPR010280">
    <property type="entry name" value="U5_MeTrfase_fam"/>
</dbReference>
<dbReference type="PROSITE" id="PS50926">
    <property type="entry name" value="TRAM"/>
    <property type="match status" value="1"/>
</dbReference>
<name>A0A6J6CLB0_9ZZZZ</name>
<feature type="domain" description="TRAM" evidence="4">
    <location>
        <begin position="5"/>
        <end position="64"/>
    </location>
</feature>
<dbReference type="PANTHER" id="PTHR11061:SF30">
    <property type="entry name" value="TRNA (URACIL(54)-C(5))-METHYLTRANSFERASE"/>
    <property type="match status" value="1"/>
</dbReference>
<dbReference type="AlphaFoldDB" id="A0A6J6CLB0"/>
<dbReference type="InterPro" id="IPR012340">
    <property type="entry name" value="NA-bd_OB-fold"/>
</dbReference>
<dbReference type="PROSITE" id="PS51687">
    <property type="entry name" value="SAM_MT_RNA_M5U"/>
    <property type="match status" value="1"/>
</dbReference>
<dbReference type="SUPFAM" id="SSF50249">
    <property type="entry name" value="Nucleic acid-binding proteins"/>
    <property type="match status" value="1"/>
</dbReference>
<dbReference type="PROSITE" id="PS01230">
    <property type="entry name" value="TRMA_1"/>
    <property type="match status" value="1"/>
</dbReference>
<keyword evidence="3" id="KW-0949">S-adenosyl-L-methionine</keyword>
<keyword evidence="1" id="KW-0489">Methyltransferase</keyword>
<dbReference type="Gene3D" id="3.40.50.150">
    <property type="entry name" value="Vaccinia Virus protein VP39"/>
    <property type="match status" value="1"/>
</dbReference>
<evidence type="ECO:0000313" key="5">
    <source>
        <dbReference type="EMBL" id="CAB4552211.1"/>
    </source>
</evidence>
<dbReference type="SUPFAM" id="SSF53335">
    <property type="entry name" value="S-adenosyl-L-methionine-dependent methyltransferases"/>
    <property type="match status" value="1"/>
</dbReference>
<reference evidence="5" key="1">
    <citation type="submission" date="2020-05" db="EMBL/GenBank/DDBJ databases">
        <authorList>
            <person name="Chiriac C."/>
            <person name="Salcher M."/>
            <person name="Ghai R."/>
            <person name="Kavagutti S V."/>
        </authorList>
    </citation>
    <scope>NUCLEOTIDE SEQUENCE</scope>
</reference>
<dbReference type="Pfam" id="PF01938">
    <property type="entry name" value="TRAM"/>
    <property type="match status" value="1"/>
</dbReference>
<accession>A0A6J6CLB0</accession>
<dbReference type="InterPro" id="IPR029063">
    <property type="entry name" value="SAM-dependent_MTases_sf"/>
</dbReference>